<accession>A0A448XFS7</accession>
<keyword evidence="3" id="KW-1185">Reference proteome</keyword>
<reference evidence="2" key="1">
    <citation type="submission" date="2018-11" db="EMBL/GenBank/DDBJ databases">
        <authorList>
            <consortium name="Pathogen Informatics"/>
        </authorList>
    </citation>
    <scope>NUCLEOTIDE SEQUENCE</scope>
</reference>
<comment type="caution">
    <text evidence="2">The sequence shown here is derived from an EMBL/GenBank/DDBJ whole genome shotgun (WGS) entry which is preliminary data.</text>
</comment>
<name>A0A448XFS7_9PLAT</name>
<protein>
    <submittedName>
        <fullName evidence="2">Uncharacterized protein</fullName>
    </submittedName>
</protein>
<evidence type="ECO:0000256" key="1">
    <source>
        <dbReference type="SAM" id="MobiDB-lite"/>
    </source>
</evidence>
<evidence type="ECO:0000313" key="3">
    <source>
        <dbReference type="Proteomes" id="UP000784294"/>
    </source>
</evidence>
<proteinExistence type="predicted"/>
<evidence type="ECO:0000313" key="2">
    <source>
        <dbReference type="EMBL" id="VEL35722.1"/>
    </source>
</evidence>
<organism evidence="2 3">
    <name type="scientific">Protopolystoma xenopodis</name>
    <dbReference type="NCBI Taxonomy" id="117903"/>
    <lineage>
        <taxon>Eukaryota</taxon>
        <taxon>Metazoa</taxon>
        <taxon>Spiralia</taxon>
        <taxon>Lophotrochozoa</taxon>
        <taxon>Platyhelminthes</taxon>
        <taxon>Monogenea</taxon>
        <taxon>Polyopisthocotylea</taxon>
        <taxon>Polystomatidea</taxon>
        <taxon>Polystomatidae</taxon>
        <taxon>Protopolystoma</taxon>
    </lineage>
</organism>
<feature type="compositionally biased region" description="Basic residues" evidence="1">
    <location>
        <begin position="45"/>
        <end position="54"/>
    </location>
</feature>
<sequence length="144" mass="15835">MSLVRFGVSPVADFLCSSDPPVRLHARSTTTSSLAPSHLRSQHTISHHTTPRHTTRHRITYHPAKLPQSAGVGLCGSDRRPGGLAESNTVLVPIKKMPHVVCLHTAVTADCFHHQFPPPTKSDTPLCHRRGHKMLTLFAERYAA</sequence>
<feature type="region of interest" description="Disordered" evidence="1">
    <location>
        <begin position="27"/>
        <end position="54"/>
    </location>
</feature>
<gene>
    <name evidence="2" type="ORF">PXEA_LOCUS29162</name>
</gene>
<dbReference type="EMBL" id="CAAALY010250481">
    <property type="protein sequence ID" value="VEL35722.1"/>
    <property type="molecule type" value="Genomic_DNA"/>
</dbReference>
<dbReference type="Proteomes" id="UP000784294">
    <property type="component" value="Unassembled WGS sequence"/>
</dbReference>
<dbReference type="AlphaFoldDB" id="A0A448XFS7"/>